<evidence type="ECO:0000256" key="2">
    <source>
        <dbReference type="SAM" id="SignalP"/>
    </source>
</evidence>
<dbReference type="Proteomes" id="UP001148299">
    <property type="component" value="Unassembled WGS sequence"/>
</dbReference>
<feature type="chain" id="PRO_5040939904" evidence="2">
    <location>
        <begin position="22"/>
        <end position="130"/>
    </location>
</feature>
<reference evidence="3" key="2">
    <citation type="journal article" date="2023" name="IMA Fungus">
        <title>Comparative genomic study of the Penicillium genus elucidates a diverse pangenome and 15 lateral gene transfer events.</title>
        <authorList>
            <person name="Petersen C."/>
            <person name="Sorensen T."/>
            <person name="Nielsen M.R."/>
            <person name="Sondergaard T.E."/>
            <person name="Sorensen J.L."/>
            <person name="Fitzpatrick D.A."/>
            <person name="Frisvad J.C."/>
            <person name="Nielsen K.L."/>
        </authorList>
    </citation>
    <scope>NUCLEOTIDE SEQUENCE</scope>
    <source>
        <strain evidence="3">IBT 35675</strain>
    </source>
</reference>
<feature type="compositionally biased region" description="Polar residues" evidence="1">
    <location>
        <begin position="32"/>
        <end position="56"/>
    </location>
</feature>
<dbReference type="EMBL" id="JAPZBR010000003">
    <property type="protein sequence ID" value="KAJ5357835.1"/>
    <property type="molecule type" value="Genomic_DNA"/>
</dbReference>
<comment type="caution">
    <text evidence="3">The sequence shown here is derived from an EMBL/GenBank/DDBJ whole genome shotgun (WGS) entry which is preliminary data.</text>
</comment>
<keyword evidence="2" id="KW-0732">Signal</keyword>
<feature type="signal peptide" evidence="2">
    <location>
        <begin position="1"/>
        <end position="21"/>
    </location>
</feature>
<organism evidence="3 4">
    <name type="scientific">Penicillium brevicompactum</name>
    <dbReference type="NCBI Taxonomy" id="5074"/>
    <lineage>
        <taxon>Eukaryota</taxon>
        <taxon>Fungi</taxon>
        <taxon>Dikarya</taxon>
        <taxon>Ascomycota</taxon>
        <taxon>Pezizomycotina</taxon>
        <taxon>Eurotiomycetes</taxon>
        <taxon>Eurotiomycetidae</taxon>
        <taxon>Eurotiales</taxon>
        <taxon>Aspergillaceae</taxon>
        <taxon>Penicillium</taxon>
    </lineage>
</organism>
<dbReference type="AlphaFoldDB" id="A0A9W9UWI2"/>
<sequence>MFFRPWLIALFALLFSLQATCAPLQLRSPTVEENQLESTASTESSTHDASVITPITQRHDPNDQIPSFHGEPDWRDNQALKLEAEREAGFVASSASDDEIPLPEFWPLFKICVVSAIGIAILKIIRDVRR</sequence>
<evidence type="ECO:0000256" key="1">
    <source>
        <dbReference type="SAM" id="MobiDB-lite"/>
    </source>
</evidence>
<keyword evidence="4" id="KW-1185">Reference proteome</keyword>
<name>A0A9W9UWI2_PENBR</name>
<evidence type="ECO:0000313" key="3">
    <source>
        <dbReference type="EMBL" id="KAJ5357835.1"/>
    </source>
</evidence>
<protein>
    <submittedName>
        <fullName evidence="3">Uncharacterized protein</fullName>
    </submittedName>
</protein>
<evidence type="ECO:0000313" key="4">
    <source>
        <dbReference type="Proteomes" id="UP001148299"/>
    </source>
</evidence>
<accession>A0A9W9UWI2</accession>
<gene>
    <name evidence="3" type="ORF">N7541_004993</name>
</gene>
<reference evidence="3" key="1">
    <citation type="submission" date="2022-12" db="EMBL/GenBank/DDBJ databases">
        <authorList>
            <person name="Petersen C."/>
        </authorList>
    </citation>
    <scope>NUCLEOTIDE SEQUENCE</scope>
    <source>
        <strain evidence="3">IBT 35675</strain>
    </source>
</reference>
<feature type="region of interest" description="Disordered" evidence="1">
    <location>
        <begin position="32"/>
        <end position="70"/>
    </location>
</feature>
<proteinExistence type="predicted"/>